<sequence>MRIWIIRNFPGYYGTVGSGRLGSFSDHFLVAGSSNVGSNHFPAVSCKLRAGNGQELIGYFLCNSGRNPAARNLPELAGIGENCVGIENSCTGSDSDFNGSSRRNDRPGLRLVIQYVT</sequence>
<evidence type="ECO:0000313" key="2">
    <source>
        <dbReference type="Proteomes" id="UP000663828"/>
    </source>
</evidence>
<keyword evidence="2" id="KW-1185">Reference proteome</keyword>
<proteinExistence type="predicted"/>
<evidence type="ECO:0000313" key="1">
    <source>
        <dbReference type="EMBL" id="CAF1654766.1"/>
    </source>
</evidence>
<dbReference type="AlphaFoldDB" id="A0A816F462"/>
<gene>
    <name evidence="1" type="ORF">XAT740_LOCUS55694</name>
</gene>
<dbReference type="EMBL" id="CAJNOR010010552">
    <property type="protein sequence ID" value="CAF1654766.1"/>
    <property type="molecule type" value="Genomic_DNA"/>
</dbReference>
<accession>A0A816F462</accession>
<comment type="caution">
    <text evidence="1">The sequence shown here is derived from an EMBL/GenBank/DDBJ whole genome shotgun (WGS) entry which is preliminary data.</text>
</comment>
<name>A0A816F462_ADIRI</name>
<dbReference type="Proteomes" id="UP000663828">
    <property type="component" value="Unassembled WGS sequence"/>
</dbReference>
<reference evidence="1" key="1">
    <citation type="submission" date="2021-02" db="EMBL/GenBank/DDBJ databases">
        <authorList>
            <person name="Nowell W R."/>
        </authorList>
    </citation>
    <scope>NUCLEOTIDE SEQUENCE</scope>
</reference>
<organism evidence="1 2">
    <name type="scientific">Adineta ricciae</name>
    <name type="common">Rotifer</name>
    <dbReference type="NCBI Taxonomy" id="249248"/>
    <lineage>
        <taxon>Eukaryota</taxon>
        <taxon>Metazoa</taxon>
        <taxon>Spiralia</taxon>
        <taxon>Gnathifera</taxon>
        <taxon>Rotifera</taxon>
        <taxon>Eurotatoria</taxon>
        <taxon>Bdelloidea</taxon>
        <taxon>Adinetida</taxon>
        <taxon>Adinetidae</taxon>
        <taxon>Adineta</taxon>
    </lineage>
</organism>
<protein>
    <submittedName>
        <fullName evidence="1">Uncharacterized protein</fullName>
    </submittedName>
</protein>